<feature type="transmembrane region" description="Helical" evidence="7">
    <location>
        <begin position="75"/>
        <end position="96"/>
    </location>
</feature>
<dbReference type="Gene3D" id="1.10.3720.10">
    <property type="entry name" value="MetI-like"/>
    <property type="match status" value="1"/>
</dbReference>
<protein>
    <submittedName>
        <fullName evidence="9">ABC transporter permease</fullName>
    </submittedName>
</protein>
<organism evidence="9 10">
    <name type="scientific">Sulfitobacter porphyrae</name>
    <dbReference type="NCBI Taxonomy" id="1246864"/>
    <lineage>
        <taxon>Bacteria</taxon>
        <taxon>Pseudomonadati</taxon>
        <taxon>Pseudomonadota</taxon>
        <taxon>Alphaproteobacteria</taxon>
        <taxon>Rhodobacterales</taxon>
        <taxon>Roseobacteraceae</taxon>
        <taxon>Sulfitobacter</taxon>
    </lineage>
</organism>
<evidence type="ECO:0000313" key="9">
    <source>
        <dbReference type="EMBL" id="MFC6762020.1"/>
    </source>
</evidence>
<dbReference type="PANTHER" id="PTHR43386">
    <property type="entry name" value="OLIGOPEPTIDE TRANSPORT SYSTEM PERMEASE PROTEIN APPC"/>
    <property type="match status" value="1"/>
</dbReference>
<dbReference type="InterPro" id="IPR050366">
    <property type="entry name" value="BP-dependent_transpt_permease"/>
</dbReference>
<evidence type="ECO:0000259" key="8">
    <source>
        <dbReference type="PROSITE" id="PS50928"/>
    </source>
</evidence>
<evidence type="ECO:0000256" key="5">
    <source>
        <dbReference type="ARBA" id="ARBA00022989"/>
    </source>
</evidence>
<name>A0ABW2B8F9_9RHOB</name>
<comment type="caution">
    <text evidence="9">The sequence shown here is derived from an EMBL/GenBank/DDBJ whole genome shotgun (WGS) entry which is preliminary data.</text>
</comment>
<proteinExistence type="inferred from homology"/>
<feature type="domain" description="ABC transmembrane type-1" evidence="8">
    <location>
        <begin position="1"/>
        <end position="96"/>
    </location>
</feature>
<keyword evidence="3" id="KW-1003">Cell membrane</keyword>
<keyword evidence="2 7" id="KW-0813">Transport</keyword>
<reference evidence="10" key="1">
    <citation type="journal article" date="2019" name="Int. J. Syst. Evol. Microbiol.">
        <title>The Global Catalogue of Microorganisms (GCM) 10K type strain sequencing project: providing services to taxonomists for standard genome sequencing and annotation.</title>
        <authorList>
            <consortium name="The Broad Institute Genomics Platform"/>
            <consortium name="The Broad Institute Genome Sequencing Center for Infectious Disease"/>
            <person name="Wu L."/>
            <person name="Ma J."/>
        </authorList>
    </citation>
    <scope>NUCLEOTIDE SEQUENCE [LARGE SCALE GENOMIC DNA]</scope>
    <source>
        <strain evidence="10">CCUG 66188</strain>
    </source>
</reference>
<dbReference type="Proteomes" id="UP001596353">
    <property type="component" value="Unassembled WGS sequence"/>
</dbReference>
<evidence type="ECO:0000256" key="3">
    <source>
        <dbReference type="ARBA" id="ARBA00022475"/>
    </source>
</evidence>
<evidence type="ECO:0000256" key="1">
    <source>
        <dbReference type="ARBA" id="ARBA00004651"/>
    </source>
</evidence>
<comment type="subcellular location">
    <subcellularLocation>
        <location evidence="1 7">Cell membrane</location>
        <topology evidence="1 7">Multi-pass membrane protein</topology>
    </subcellularLocation>
</comment>
<evidence type="ECO:0000256" key="7">
    <source>
        <dbReference type="RuleBase" id="RU363032"/>
    </source>
</evidence>
<comment type="similarity">
    <text evidence="7">Belongs to the binding-protein-dependent transport system permease family.</text>
</comment>
<evidence type="ECO:0000313" key="10">
    <source>
        <dbReference type="Proteomes" id="UP001596353"/>
    </source>
</evidence>
<comment type="caution">
    <text evidence="7">Lacks conserved residue(s) required for the propagation of feature annotation.</text>
</comment>
<keyword evidence="10" id="KW-1185">Reference proteome</keyword>
<sequence>MLAARVMGIPSRTILRRHILPNIFRPNLVLATVGLGTAILLEATLSFLGAGVPSTTPSLGTLIRVGSTNLFSGEWWVVLFPGLLLIVIVFAINIFGDWLGDALNPRIGGRHA</sequence>
<dbReference type="EMBL" id="JBHSWG010000003">
    <property type="protein sequence ID" value="MFC6762020.1"/>
    <property type="molecule type" value="Genomic_DNA"/>
</dbReference>
<keyword evidence="4 7" id="KW-0812">Transmembrane</keyword>
<evidence type="ECO:0000256" key="6">
    <source>
        <dbReference type="ARBA" id="ARBA00023136"/>
    </source>
</evidence>
<evidence type="ECO:0000256" key="2">
    <source>
        <dbReference type="ARBA" id="ARBA00022448"/>
    </source>
</evidence>
<dbReference type="InterPro" id="IPR000515">
    <property type="entry name" value="MetI-like"/>
</dbReference>
<gene>
    <name evidence="9" type="ORF">ACFQFQ_24955</name>
</gene>
<keyword evidence="5 7" id="KW-1133">Transmembrane helix</keyword>
<dbReference type="CDD" id="cd06261">
    <property type="entry name" value="TM_PBP2"/>
    <property type="match status" value="1"/>
</dbReference>
<dbReference type="InterPro" id="IPR035906">
    <property type="entry name" value="MetI-like_sf"/>
</dbReference>
<dbReference type="SUPFAM" id="SSF161098">
    <property type="entry name" value="MetI-like"/>
    <property type="match status" value="1"/>
</dbReference>
<dbReference type="Pfam" id="PF00528">
    <property type="entry name" value="BPD_transp_1"/>
    <property type="match status" value="1"/>
</dbReference>
<dbReference type="PROSITE" id="PS50928">
    <property type="entry name" value="ABC_TM1"/>
    <property type="match status" value="1"/>
</dbReference>
<keyword evidence="6 7" id="KW-0472">Membrane</keyword>
<accession>A0ABW2B8F9</accession>
<dbReference type="PANTHER" id="PTHR43386:SF26">
    <property type="entry name" value="ABC TRANSPORTER PERMEASE PROTEIN"/>
    <property type="match status" value="1"/>
</dbReference>
<evidence type="ECO:0000256" key="4">
    <source>
        <dbReference type="ARBA" id="ARBA00022692"/>
    </source>
</evidence>